<organism evidence="2 3">
    <name type="scientific">Moraxella macacae 0408225</name>
    <dbReference type="NCBI Taxonomy" id="1230338"/>
    <lineage>
        <taxon>Bacteria</taxon>
        <taxon>Pseudomonadati</taxon>
        <taxon>Pseudomonadota</taxon>
        <taxon>Gammaproteobacteria</taxon>
        <taxon>Moraxellales</taxon>
        <taxon>Moraxellaceae</taxon>
        <taxon>Moraxella</taxon>
    </lineage>
</organism>
<dbReference type="AlphaFoldDB" id="L2F604"/>
<dbReference type="STRING" id="1230338.MOMA_08006"/>
<accession>L2F604</accession>
<dbReference type="EMBL" id="ANIN01000002">
    <property type="protein sequence ID" value="ELA08489.1"/>
    <property type="molecule type" value="Genomic_DNA"/>
</dbReference>
<dbReference type="SUPFAM" id="SSF56112">
    <property type="entry name" value="Protein kinase-like (PK-like)"/>
    <property type="match status" value="1"/>
</dbReference>
<dbReference type="eggNOG" id="COG3178">
    <property type="taxonomic scope" value="Bacteria"/>
</dbReference>
<proteinExistence type="predicted"/>
<dbReference type="OrthoDB" id="9809275at2"/>
<dbReference type="GO" id="GO:0016740">
    <property type="term" value="F:transferase activity"/>
    <property type="evidence" value="ECO:0007669"/>
    <property type="project" value="UniProtKB-KW"/>
</dbReference>
<gene>
    <name evidence="2" type="ORF">MOMA_08006</name>
</gene>
<dbReference type="Gene3D" id="3.30.200.20">
    <property type="entry name" value="Phosphorylase Kinase, domain 1"/>
    <property type="match status" value="1"/>
</dbReference>
<dbReference type="InterPro" id="IPR051678">
    <property type="entry name" value="AGP_Transferase"/>
</dbReference>
<dbReference type="RefSeq" id="WP_009502047.1">
    <property type="nucleotide sequence ID" value="NZ_ANIN01000002.1"/>
</dbReference>
<keyword evidence="3" id="KW-1185">Reference proteome</keyword>
<dbReference type="PATRIC" id="fig|1230338.3.peg.1712"/>
<dbReference type="InterPro" id="IPR002575">
    <property type="entry name" value="Aminoglycoside_PTrfase"/>
</dbReference>
<dbReference type="Pfam" id="PF01636">
    <property type="entry name" value="APH"/>
    <property type="match status" value="1"/>
</dbReference>
<reference evidence="2 3" key="1">
    <citation type="journal article" date="2013" name="Genome Announc.">
        <title>Genome Sequence of Moraxella macacae 0408225, a Novel Bacterial Species Isolated from a Cynomolgus Macaque with Epistaxis.</title>
        <authorList>
            <person name="Ladner J.T."/>
            <person name="Whitehouse C.A."/>
            <person name="Koroleva G.I."/>
            <person name="Palacios G.F."/>
        </authorList>
    </citation>
    <scope>NUCLEOTIDE SEQUENCE [LARGE SCALE GENOMIC DNA]</scope>
    <source>
        <strain evidence="2 3">0408225</strain>
    </source>
</reference>
<dbReference type="InterPro" id="IPR011009">
    <property type="entry name" value="Kinase-like_dom_sf"/>
</dbReference>
<keyword evidence="2" id="KW-0808">Transferase</keyword>
<feature type="domain" description="Aminoglycoside phosphotransferase" evidence="1">
    <location>
        <begin position="26"/>
        <end position="257"/>
    </location>
</feature>
<comment type="caution">
    <text evidence="2">The sequence shown here is derived from an EMBL/GenBank/DDBJ whole genome shotgun (WGS) entry which is preliminary data.</text>
</comment>
<name>L2F604_9GAMM</name>
<protein>
    <submittedName>
        <fullName evidence="2">Aminoglycoside phosphotransferase</fullName>
    </submittedName>
</protein>
<sequence>MNNTHTQRDAALYQWLQSVFDQPFSYQRLAGDASFRRYYRLQVDNHKTKQPFIVMDAPPNQESIKEFIAVDKLMADFIHVPKLIAVNEAQGFIVLEDLGTTDFADKLNENATNQEKLYQKALQTLINLQKISITNAKNLQHHPLPNYDESLLKREMSLFDAWFLPYIGIALDENTQQLWLNTQNQIVKDVASHPKVVVHRDFHSRNLIVTNELTYELGVIDFQDAVIGSYLYDLASLLRDAYINFDENWVETNLQYFYANTDYKNTLDFQQVKQDFNTISLQRHLKVIGIFIRLYQRDKKDRYLANLPKVMQDLLISLKNLINKNQVYADFYAWIEQTVLAKFQQKF</sequence>
<dbReference type="Gene3D" id="3.90.1200.10">
    <property type="match status" value="1"/>
</dbReference>
<dbReference type="Proteomes" id="UP000023795">
    <property type="component" value="Unassembled WGS sequence"/>
</dbReference>
<evidence type="ECO:0000259" key="1">
    <source>
        <dbReference type="Pfam" id="PF01636"/>
    </source>
</evidence>
<evidence type="ECO:0000313" key="2">
    <source>
        <dbReference type="EMBL" id="ELA08489.1"/>
    </source>
</evidence>
<evidence type="ECO:0000313" key="3">
    <source>
        <dbReference type="Proteomes" id="UP000023795"/>
    </source>
</evidence>
<dbReference type="PANTHER" id="PTHR21310">
    <property type="entry name" value="AMINOGLYCOSIDE PHOSPHOTRANSFERASE-RELATED-RELATED"/>
    <property type="match status" value="1"/>
</dbReference>